<dbReference type="EMBL" id="CP022120">
    <property type="protein sequence ID" value="ASG56303.1"/>
    <property type="molecule type" value="Genomic_DNA"/>
</dbReference>
<sequence>MTQLGLRVLEVRFCCAGSEGLSRSQQKIERSSMKGVVEPKAKNQPVGWFFWNKWCLDSGAFNYLPI</sequence>
<evidence type="ECO:0000313" key="2">
    <source>
        <dbReference type="Proteomes" id="UP000197991"/>
    </source>
</evidence>
<name>A0A248KDF9_SALBN</name>
<dbReference type="AlphaFoldDB" id="A0A248KDF9"/>
<evidence type="ECO:0000313" key="1">
    <source>
        <dbReference type="EMBL" id="ASG56303.1"/>
    </source>
</evidence>
<keyword evidence="2" id="KW-1185">Reference proteome</keyword>
<organism evidence="1 2">
    <name type="scientific">Salmonella bongori serovar 66:z41:- str. SA19983605</name>
    <dbReference type="NCBI Taxonomy" id="1243617"/>
    <lineage>
        <taxon>Bacteria</taxon>
        <taxon>Pseudomonadati</taxon>
        <taxon>Pseudomonadota</taxon>
        <taxon>Gammaproteobacteria</taxon>
        <taxon>Enterobacterales</taxon>
        <taxon>Enterobacteriaceae</taxon>
        <taxon>Salmonella</taxon>
    </lineage>
</organism>
<protein>
    <submittedName>
        <fullName evidence="1">Uncharacterized protein</fullName>
    </submittedName>
</protein>
<reference evidence="1 2" key="1">
    <citation type="submission" date="2017-06" db="EMBL/GenBank/DDBJ databases">
        <title>Salmonella reference genomes for public health.</title>
        <authorList>
            <person name="Robertson J."/>
            <person name="Yoshida C."/>
            <person name="Gurnik S."/>
            <person name="Nash J."/>
        </authorList>
    </citation>
    <scope>NUCLEOTIDE SEQUENCE [LARGE SCALE GENOMIC DNA]</scope>
    <source>
        <strain evidence="1 2">SA19983605</strain>
    </source>
</reference>
<dbReference type="Proteomes" id="UP000197991">
    <property type="component" value="Chromosome"/>
</dbReference>
<gene>
    <name evidence="1" type="ORF">LFZ56_19760</name>
</gene>
<proteinExistence type="predicted"/>
<accession>A0A248KDF9</accession>